<name>D1BGS9_SANKS</name>
<feature type="signal peptide" evidence="1">
    <location>
        <begin position="1"/>
        <end position="23"/>
    </location>
</feature>
<organism evidence="2 3">
    <name type="scientific">Sanguibacter keddieii (strain ATCC 51767 / DSM 10542 / NCFB 3025 / ST-74)</name>
    <dbReference type="NCBI Taxonomy" id="446469"/>
    <lineage>
        <taxon>Bacteria</taxon>
        <taxon>Bacillati</taxon>
        <taxon>Actinomycetota</taxon>
        <taxon>Actinomycetes</taxon>
        <taxon>Micrococcales</taxon>
        <taxon>Sanguibacteraceae</taxon>
        <taxon>Sanguibacter</taxon>
    </lineage>
</organism>
<dbReference type="PROSITE" id="PS51257">
    <property type="entry name" value="PROKAR_LIPOPROTEIN"/>
    <property type="match status" value="1"/>
</dbReference>
<dbReference type="HOGENOM" id="CLU_709437_0_0_11"/>
<evidence type="ECO:0000313" key="3">
    <source>
        <dbReference type="Proteomes" id="UP000000322"/>
    </source>
</evidence>
<accession>D1BGS9</accession>
<reference evidence="2 3" key="1">
    <citation type="journal article" date="2009" name="Stand. Genomic Sci.">
        <title>Complete genome sequence of Sanguibacter keddieii type strain (ST-74).</title>
        <authorList>
            <person name="Ivanova N."/>
            <person name="Sikorski J."/>
            <person name="Sims D."/>
            <person name="Brettin T."/>
            <person name="Detter J.C."/>
            <person name="Han C."/>
            <person name="Lapidus A."/>
            <person name="Copeland A."/>
            <person name="Glavina Del Rio T."/>
            <person name="Nolan M."/>
            <person name="Chen F."/>
            <person name="Lucas S."/>
            <person name="Tice H."/>
            <person name="Cheng J.F."/>
            <person name="Bruce D."/>
            <person name="Goodwin L."/>
            <person name="Pitluck S."/>
            <person name="Pati A."/>
            <person name="Mavromatis K."/>
            <person name="Chen A."/>
            <person name="Palaniappan K."/>
            <person name="D'haeseleer P."/>
            <person name="Chain P."/>
            <person name="Bristow J."/>
            <person name="Eisen J.A."/>
            <person name="Markowitz V."/>
            <person name="Hugenholtz P."/>
            <person name="Goker M."/>
            <person name="Pukall R."/>
            <person name="Klenk H.P."/>
            <person name="Kyrpides N.C."/>
        </authorList>
    </citation>
    <scope>NUCLEOTIDE SEQUENCE [LARGE SCALE GENOMIC DNA]</scope>
    <source>
        <strain evidence="3">ATCC 51767 / DSM 10542 / NCFB 3025 / ST-74</strain>
    </source>
</reference>
<dbReference type="EMBL" id="CP001819">
    <property type="protein sequence ID" value="ACZ21656.1"/>
    <property type="molecule type" value="Genomic_DNA"/>
</dbReference>
<protein>
    <recommendedName>
        <fullName evidence="4">ABC-type nitrate/sulfonate/bicarbonate transport system, periplasmic component</fullName>
    </recommendedName>
</protein>
<keyword evidence="3" id="KW-1185">Reference proteome</keyword>
<dbReference type="Proteomes" id="UP000000322">
    <property type="component" value="Chromosome"/>
</dbReference>
<dbReference type="eggNOG" id="COG0715">
    <property type="taxonomic scope" value="Bacteria"/>
</dbReference>
<gene>
    <name evidence="2" type="ordered locus">Sked_17290</name>
</gene>
<sequence>MIRSRATVVAGSTLTLFSLLALSACSSGEDEAAASALEVPAAEAGSALDLADVCPATVVMQQDWEPEAEHAGMYSLVGSDYTIDTDKKRVTGSLVTQGVDTGVDIEVRPGGAAISYQSVTSQMYVDQDIMLGAVNTDGAVASSGNQPVTAVVAQLNMSPQVIMWDPDAYPGATTVEEIAADGATIVVSGGGSNLGALLSGNGTVPADQVDPSYNGDPSRFVGDPTIAQQGFATAEPYVYENEVSAWGKPVAYQLVSEVGYTIYPEPLAVRTADLEEYRPCLEKLVPILQQTQIDYLSDPDATNALIVELVEKYSTGWVYSQGVADYSVQAMQDLGIVQTDTSGIFGGMDEARIQEVMDTFTPILEASGTDVADDLVPSDLFTNEFLDTSITLD</sequence>
<evidence type="ECO:0008006" key="4">
    <source>
        <dbReference type="Google" id="ProtNLM"/>
    </source>
</evidence>
<dbReference type="AlphaFoldDB" id="D1BGS9"/>
<dbReference type="RefSeq" id="WP_012866725.1">
    <property type="nucleotide sequence ID" value="NC_013521.1"/>
</dbReference>
<keyword evidence="1" id="KW-0732">Signal</keyword>
<evidence type="ECO:0000256" key="1">
    <source>
        <dbReference type="SAM" id="SignalP"/>
    </source>
</evidence>
<dbReference type="Gene3D" id="3.40.190.10">
    <property type="entry name" value="Periplasmic binding protein-like II"/>
    <property type="match status" value="1"/>
</dbReference>
<proteinExistence type="predicted"/>
<feature type="chain" id="PRO_5038440929" description="ABC-type nitrate/sulfonate/bicarbonate transport system, periplasmic component" evidence="1">
    <location>
        <begin position="24"/>
        <end position="393"/>
    </location>
</feature>
<dbReference type="KEGG" id="ske:Sked_17290"/>
<dbReference type="STRING" id="446469.Sked_17290"/>
<evidence type="ECO:0000313" key="2">
    <source>
        <dbReference type="EMBL" id="ACZ21656.1"/>
    </source>
</evidence>